<feature type="compositionally biased region" description="Low complexity" evidence="1">
    <location>
        <begin position="156"/>
        <end position="165"/>
    </location>
</feature>
<feature type="transmembrane region" description="Helical" evidence="2">
    <location>
        <begin position="194"/>
        <end position="223"/>
    </location>
</feature>
<keyword evidence="2" id="KW-0812">Transmembrane</keyword>
<comment type="caution">
    <text evidence="3">The sequence shown here is derived from an EMBL/GenBank/DDBJ whole genome shotgun (WGS) entry which is preliminary data.</text>
</comment>
<protein>
    <submittedName>
        <fullName evidence="3">Membrane protein</fullName>
    </submittedName>
</protein>
<evidence type="ECO:0000256" key="1">
    <source>
        <dbReference type="SAM" id="MobiDB-lite"/>
    </source>
</evidence>
<evidence type="ECO:0000256" key="2">
    <source>
        <dbReference type="SAM" id="Phobius"/>
    </source>
</evidence>
<dbReference type="RefSeq" id="WP_301893111.1">
    <property type="nucleotide sequence ID" value="NZ_BAAABW010000002.1"/>
</dbReference>
<feature type="transmembrane region" description="Helical" evidence="2">
    <location>
        <begin position="276"/>
        <end position="294"/>
    </location>
</feature>
<feature type="transmembrane region" description="Helical" evidence="2">
    <location>
        <begin position="235"/>
        <end position="256"/>
    </location>
</feature>
<gene>
    <name evidence="3" type="ORF">GCM10010319_05660</name>
</gene>
<reference evidence="3 4" key="1">
    <citation type="journal article" date="2019" name="Int. J. Syst. Evol. Microbiol.">
        <title>The Global Catalogue of Microorganisms (GCM) 10K type strain sequencing project: providing services to taxonomists for standard genome sequencing and annotation.</title>
        <authorList>
            <consortium name="The Broad Institute Genomics Platform"/>
            <consortium name="The Broad Institute Genome Sequencing Center for Infectious Disease"/>
            <person name="Wu L."/>
            <person name="Ma J."/>
        </authorList>
    </citation>
    <scope>NUCLEOTIDE SEQUENCE [LARGE SCALE GENOMIC DNA]</scope>
    <source>
        <strain evidence="3 4">JCM 4565</strain>
    </source>
</reference>
<accession>A0ABN0WC78</accession>
<keyword evidence="2" id="KW-0472">Membrane</keyword>
<keyword evidence="2" id="KW-1133">Transmembrane helix</keyword>
<keyword evidence="4" id="KW-1185">Reference proteome</keyword>
<evidence type="ECO:0000313" key="3">
    <source>
        <dbReference type="EMBL" id="GAA0332578.1"/>
    </source>
</evidence>
<proteinExistence type="predicted"/>
<feature type="compositionally biased region" description="Basic and acidic residues" evidence="1">
    <location>
        <begin position="175"/>
        <end position="184"/>
    </location>
</feature>
<name>A0ABN0WC78_9ACTN</name>
<feature type="region of interest" description="Disordered" evidence="1">
    <location>
        <begin position="148"/>
        <end position="184"/>
    </location>
</feature>
<sequence>MGIESDQLVFDYLSRVGDIAQRTALTSADRMRLVSRLRTEIERRRSSEGADSPAAVQRILSGLGTPDEAVADANGFVTAETGRVPAQRREDEPARTVPAAAPPHLATPEELSPSGEVPDWWRVDPGPFGKGEAVHGFVGGIEVPEILKPPPREPVEAAPVEAAPAEPEEEAEEAGETRRRPSLLRRPDGEPVSVLLLLVALVLLVGAVLGNWFVLAGGWALAYLTRKLSHTESQWAVMGVPGLTLAAWAVWLWGRTEGRWGTPVPEGGLGTALSDSWPWTIRAAAVASALYVIWRSRRPG</sequence>
<evidence type="ECO:0000313" key="4">
    <source>
        <dbReference type="Proteomes" id="UP001500063"/>
    </source>
</evidence>
<feature type="region of interest" description="Disordered" evidence="1">
    <location>
        <begin position="80"/>
        <end position="117"/>
    </location>
</feature>
<dbReference type="Proteomes" id="UP001500063">
    <property type="component" value="Unassembled WGS sequence"/>
</dbReference>
<dbReference type="EMBL" id="BAAABW010000002">
    <property type="protein sequence ID" value="GAA0332578.1"/>
    <property type="molecule type" value="Genomic_DNA"/>
</dbReference>
<organism evidence="3 4">
    <name type="scientific">Streptomyces blastmyceticus</name>
    <dbReference type="NCBI Taxonomy" id="68180"/>
    <lineage>
        <taxon>Bacteria</taxon>
        <taxon>Bacillati</taxon>
        <taxon>Actinomycetota</taxon>
        <taxon>Actinomycetes</taxon>
        <taxon>Kitasatosporales</taxon>
        <taxon>Streptomycetaceae</taxon>
        <taxon>Streptomyces</taxon>
    </lineage>
</organism>